<protein>
    <recommendedName>
        <fullName evidence="5">Classical arabinogalactan protein 26-like</fullName>
    </recommendedName>
</protein>
<proteinExistence type="predicted"/>
<name>A0ABQ9A9J8_9ROSI</name>
<evidence type="ECO:0000313" key="4">
    <source>
        <dbReference type="Proteomes" id="UP001141253"/>
    </source>
</evidence>
<evidence type="ECO:0000256" key="1">
    <source>
        <dbReference type="SAM" id="MobiDB-lite"/>
    </source>
</evidence>
<evidence type="ECO:0008006" key="5">
    <source>
        <dbReference type="Google" id="ProtNLM"/>
    </source>
</evidence>
<evidence type="ECO:0000313" key="3">
    <source>
        <dbReference type="EMBL" id="KAJ6329183.1"/>
    </source>
</evidence>
<feature type="chain" id="PRO_5047166633" description="Classical arabinogalactan protein 26-like" evidence="2">
    <location>
        <begin position="28"/>
        <end position="142"/>
    </location>
</feature>
<dbReference type="EMBL" id="JAPFFI010000022">
    <property type="protein sequence ID" value="KAJ6329183.1"/>
    <property type="molecule type" value="Genomic_DNA"/>
</dbReference>
<dbReference type="Proteomes" id="UP001141253">
    <property type="component" value="Chromosome 14"/>
</dbReference>
<feature type="region of interest" description="Disordered" evidence="1">
    <location>
        <begin position="48"/>
        <end position="115"/>
    </location>
</feature>
<comment type="caution">
    <text evidence="3">The sequence shown here is derived from an EMBL/GenBank/DDBJ whole genome shotgun (WGS) entry which is preliminary data.</text>
</comment>
<feature type="signal peptide" evidence="2">
    <location>
        <begin position="1"/>
        <end position="27"/>
    </location>
</feature>
<reference evidence="3" key="2">
    <citation type="journal article" date="2023" name="Int. J. Mol. Sci.">
        <title>De Novo Assembly and Annotation of 11 Diverse Shrub Willow (Salix) Genomes Reveals Novel Gene Organization in Sex-Linked Regions.</title>
        <authorList>
            <person name="Hyden B."/>
            <person name="Feng K."/>
            <person name="Yates T.B."/>
            <person name="Jawdy S."/>
            <person name="Cereghino C."/>
            <person name="Smart L.B."/>
            <person name="Muchero W."/>
        </authorList>
    </citation>
    <scope>NUCLEOTIDE SEQUENCE</scope>
    <source>
        <tissue evidence="3">Shoot tip</tissue>
    </source>
</reference>
<gene>
    <name evidence="3" type="ORF">OIU77_010792</name>
</gene>
<dbReference type="InterPro" id="IPR039346">
    <property type="entry name" value="AGP25/26"/>
</dbReference>
<dbReference type="PANTHER" id="PTHR35725">
    <property type="entry name" value="CLASSICAL ARABINOGALACTAN PROTEIN 26"/>
    <property type="match status" value="1"/>
</dbReference>
<organism evidence="3 4">
    <name type="scientific">Salix suchowensis</name>
    <dbReference type="NCBI Taxonomy" id="1278906"/>
    <lineage>
        <taxon>Eukaryota</taxon>
        <taxon>Viridiplantae</taxon>
        <taxon>Streptophyta</taxon>
        <taxon>Embryophyta</taxon>
        <taxon>Tracheophyta</taxon>
        <taxon>Spermatophyta</taxon>
        <taxon>Magnoliopsida</taxon>
        <taxon>eudicotyledons</taxon>
        <taxon>Gunneridae</taxon>
        <taxon>Pentapetalae</taxon>
        <taxon>rosids</taxon>
        <taxon>fabids</taxon>
        <taxon>Malpighiales</taxon>
        <taxon>Salicaceae</taxon>
        <taxon>Saliceae</taxon>
        <taxon>Salix</taxon>
    </lineage>
</organism>
<evidence type="ECO:0000256" key="2">
    <source>
        <dbReference type="SAM" id="SignalP"/>
    </source>
</evidence>
<dbReference type="PANTHER" id="PTHR35725:SF4">
    <property type="entry name" value="CLASSICAL ARABINOGALACTAN PROTEIN 26"/>
    <property type="match status" value="1"/>
</dbReference>
<feature type="compositionally biased region" description="Low complexity" evidence="1">
    <location>
        <begin position="102"/>
        <end position="115"/>
    </location>
</feature>
<keyword evidence="2" id="KW-0732">Signal</keyword>
<accession>A0ABQ9A9J8</accession>
<sequence>MASFCSIFLAMSAVFSFTAYFSSPAMASQIHARLSTISAAPAFLPDAPLSSPPASSPDIQPLFPTPGVGAPSPTESSLPTIPSSPSPPNPGDVLAPGSERFPISPSGSLPASSSVSPTSSGPLNLAFVLGLLVFCSVQLCGA</sequence>
<feature type="compositionally biased region" description="Low complexity" evidence="1">
    <location>
        <begin position="71"/>
        <end position="81"/>
    </location>
</feature>
<keyword evidence="4" id="KW-1185">Reference proteome</keyword>
<reference evidence="3" key="1">
    <citation type="submission" date="2022-10" db="EMBL/GenBank/DDBJ databases">
        <authorList>
            <person name="Hyden B.L."/>
            <person name="Feng K."/>
            <person name="Yates T."/>
            <person name="Jawdy S."/>
            <person name="Smart L.B."/>
            <person name="Muchero W."/>
        </authorList>
    </citation>
    <scope>NUCLEOTIDE SEQUENCE</scope>
    <source>
        <tissue evidence="3">Shoot tip</tissue>
    </source>
</reference>